<dbReference type="PANTHER" id="PTHR20854">
    <property type="entry name" value="INOSITOL MONOPHOSPHATASE"/>
    <property type="match status" value="1"/>
</dbReference>
<dbReference type="GO" id="GO:0007165">
    <property type="term" value="P:signal transduction"/>
    <property type="evidence" value="ECO:0007669"/>
    <property type="project" value="TreeGrafter"/>
</dbReference>
<dbReference type="SUPFAM" id="SSF56655">
    <property type="entry name" value="Carbohydrate phosphatase"/>
    <property type="match status" value="1"/>
</dbReference>
<dbReference type="PRINTS" id="PR00377">
    <property type="entry name" value="IMPHPHTASES"/>
</dbReference>
<dbReference type="GO" id="GO:0046872">
    <property type="term" value="F:metal ion binding"/>
    <property type="evidence" value="ECO:0007669"/>
    <property type="project" value="UniProtKB-KW"/>
</dbReference>
<reference evidence="2 3" key="1">
    <citation type="submission" date="2018-05" db="EMBL/GenBank/DDBJ databases">
        <title>Genomic Encyclopedia of Type Strains, Phase IV (KMG-IV): sequencing the most valuable type-strain genomes for metagenomic binning, comparative biology and taxonomic classification.</title>
        <authorList>
            <person name="Goeker M."/>
        </authorList>
    </citation>
    <scope>NUCLEOTIDE SEQUENCE [LARGE SCALE GENOMIC DNA]</scope>
    <source>
        <strain evidence="2 3">DSM 45480</strain>
    </source>
</reference>
<keyword evidence="1" id="KW-0460">Magnesium</keyword>
<evidence type="ECO:0000256" key="1">
    <source>
        <dbReference type="PIRSR" id="PIRSR600760-2"/>
    </source>
</evidence>
<name>A0A316HWY4_9PSEU</name>
<protein>
    <submittedName>
        <fullName evidence="2">Histidinol-phosphatase</fullName>
    </submittedName>
</protein>
<accession>A0A316HWY4</accession>
<gene>
    <name evidence="2" type="ORF">C8D88_11242</name>
</gene>
<feature type="binding site" evidence="1">
    <location>
        <position position="66"/>
    </location>
    <ligand>
        <name>Mg(2+)</name>
        <dbReference type="ChEBI" id="CHEBI:18420"/>
        <label>1</label>
        <note>catalytic</note>
    </ligand>
</feature>
<evidence type="ECO:0000313" key="3">
    <source>
        <dbReference type="Proteomes" id="UP000246005"/>
    </source>
</evidence>
<evidence type="ECO:0000313" key="2">
    <source>
        <dbReference type="EMBL" id="PWK82794.1"/>
    </source>
</evidence>
<sequence length="257" mass="27172">MWTDLDLALRIVREAAELAAAAFASDTLHVRHKEDGSAVTAIDLAIEDLVRRRLAAAVPDDGVAGEERPERYGTSGRRWLVDPISGTADFVRGRPTYSVDLAMRDSRGPAIAVSALPSLGRTMAAGRGIGCRVFTGSHETTARVSTQDSLRGARVCLHGKDKPVLEGCVVVDGSVSVLSLVTGEADAIVVAGAELDEFDLACLPVLVEEAGGRVTITDDVVLATNGVLHDAFRAVLPRPTWESNPVSTLLQSVPRPS</sequence>
<dbReference type="RefSeq" id="WP_109640144.1">
    <property type="nucleotide sequence ID" value="NZ_QGHB01000012.1"/>
</dbReference>
<comment type="caution">
    <text evidence="2">The sequence shown here is derived from an EMBL/GenBank/DDBJ whole genome shotgun (WGS) entry which is preliminary data.</text>
</comment>
<dbReference type="Gene3D" id="3.30.540.10">
    <property type="entry name" value="Fructose-1,6-Bisphosphatase, subunit A, domain 1"/>
    <property type="match status" value="1"/>
</dbReference>
<dbReference type="GO" id="GO:0008934">
    <property type="term" value="F:inositol monophosphate 1-phosphatase activity"/>
    <property type="evidence" value="ECO:0007669"/>
    <property type="project" value="TreeGrafter"/>
</dbReference>
<feature type="binding site" evidence="1">
    <location>
        <position position="84"/>
    </location>
    <ligand>
        <name>Mg(2+)</name>
        <dbReference type="ChEBI" id="CHEBI:18420"/>
        <label>1</label>
        <note>catalytic</note>
    </ligand>
</feature>
<feature type="binding site" evidence="1">
    <location>
        <position position="199"/>
    </location>
    <ligand>
        <name>Mg(2+)</name>
        <dbReference type="ChEBI" id="CHEBI:18420"/>
        <label>1</label>
        <note>catalytic</note>
    </ligand>
</feature>
<dbReference type="EMBL" id="QGHB01000012">
    <property type="protein sequence ID" value="PWK82794.1"/>
    <property type="molecule type" value="Genomic_DNA"/>
</dbReference>
<feature type="binding site" evidence="1">
    <location>
        <position position="82"/>
    </location>
    <ligand>
        <name>Mg(2+)</name>
        <dbReference type="ChEBI" id="CHEBI:18420"/>
        <label>1</label>
        <note>catalytic</note>
    </ligand>
</feature>
<dbReference type="Pfam" id="PF00459">
    <property type="entry name" value="Inositol_P"/>
    <property type="match status" value="1"/>
</dbReference>
<keyword evidence="1" id="KW-0479">Metal-binding</keyword>
<dbReference type="AlphaFoldDB" id="A0A316HWY4"/>
<dbReference type="Proteomes" id="UP000246005">
    <property type="component" value="Unassembled WGS sequence"/>
</dbReference>
<organism evidence="2 3">
    <name type="scientific">Lentzea atacamensis</name>
    <dbReference type="NCBI Taxonomy" id="531938"/>
    <lineage>
        <taxon>Bacteria</taxon>
        <taxon>Bacillati</taxon>
        <taxon>Actinomycetota</taxon>
        <taxon>Actinomycetes</taxon>
        <taxon>Pseudonocardiales</taxon>
        <taxon>Pseudonocardiaceae</taxon>
        <taxon>Lentzea</taxon>
    </lineage>
</organism>
<dbReference type="Gene3D" id="3.40.190.80">
    <property type="match status" value="1"/>
</dbReference>
<dbReference type="GO" id="GO:0006020">
    <property type="term" value="P:inositol metabolic process"/>
    <property type="evidence" value="ECO:0007669"/>
    <property type="project" value="TreeGrafter"/>
</dbReference>
<proteinExistence type="predicted"/>
<comment type="cofactor">
    <cofactor evidence="1">
        <name>Mg(2+)</name>
        <dbReference type="ChEBI" id="CHEBI:18420"/>
    </cofactor>
</comment>
<dbReference type="PANTHER" id="PTHR20854:SF4">
    <property type="entry name" value="INOSITOL-1-MONOPHOSPHATASE-RELATED"/>
    <property type="match status" value="1"/>
</dbReference>
<dbReference type="InterPro" id="IPR000760">
    <property type="entry name" value="Inositol_monophosphatase-like"/>
</dbReference>